<dbReference type="Gene3D" id="3.40.50.10330">
    <property type="entry name" value="Probable inorganic polyphosphate/atp-NAD kinase, domain 1"/>
    <property type="match status" value="1"/>
</dbReference>
<protein>
    <recommendedName>
        <fullName evidence="6">NAD kinase</fullName>
        <ecNumber evidence="6">2.7.1.23</ecNumber>
    </recommendedName>
    <alternativeName>
        <fullName evidence="6">ATP-dependent NAD kinase</fullName>
    </alternativeName>
</protein>
<dbReference type="Proteomes" id="UP001597182">
    <property type="component" value="Unassembled WGS sequence"/>
</dbReference>
<evidence type="ECO:0000313" key="8">
    <source>
        <dbReference type="Proteomes" id="UP001597182"/>
    </source>
</evidence>
<accession>A0ABW3VFG3</accession>
<feature type="active site" description="Proton acceptor" evidence="6">
    <location>
        <position position="78"/>
    </location>
</feature>
<keyword evidence="6" id="KW-0547">Nucleotide-binding</keyword>
<dbReference type="InterPro" id="IPR002504">
    <property type="entry name" value="NADK"/>
</dbReference>
<keyword evidence="1 6" id="KW-0808">Transferase</keyword>
<feature type="binding site" evidence="6">
    <location>
        <begin position="78"/>
        <end position="79"/>
    </location>
    <ligand>
        <name>NAD(+)</name>
        <dbReference type="ChEBI" id="CHEBI:57540"/>
    </ligand>
</feature>
<dbReference type="Gene3D" id="2.60.200.30">
    <property type="entry name" value="Probable inorganic polyphosphate/atp-NAD kinase, domain 2"/>
    <property type="match status" value="1"/>
</dbReference>
<evidence type="ECO:0000256" key="3">
    <source>
        <dbReference type="ARBA" id="ARBA00022857"/>
    </source>
</evidence>
<dbReference type="EC" id="2.7.1.23" evidence="6"/>
<keyword evidence="2 6" id="KW-0418">Kinase</keyword>
<dbReference type="Pfam" id="PF20143">
    <property type="entry name" value="NAD_kinase_C"/>
    <property type="match status" value="1"/>
</dbReference>
<dbReference type="Pfam" id="PF01513">
    <property type="entry name" value="NAD_kinase"/>
    <property type="match status" value="1"/>
</dbReference>
<proteinExistence type="inferred from homology"/>
<feature type="binding site" evidence="6">
    <location>
        <position position="163"/>
    </location>
    <ligand>
        <name>NAD(+)</name>
        <dbReference type="ChEBI" id="CHEBI:57540"/>
    </ligand>
</feature>
<keyword evidence="3 6" id="KW-0521">NADP</keyword>
<gene>
    <name evidence="6" type="primary">nadK</name>
    <name evidence="7" type="ORF">ACFQ34_12020</name>
</gene>
<dbReference type="SUPFAM" id="SSF111331">
    <property type="entry name" value="NAD kinase/diacylglycerol kinase-like"/>
    <property type="match status" value="1"/>
</dbReference>
<keyword evidence="6" id="KW-0963">Cytoplasm</keyword>
<dbReference type="HAMAP" id="MF_00361">
    <property type="entry name" value="NAD_kinase"/>
    <property type="match status" value="1"/>
</dbReference>
<evidence type="ECO:0000256" key="1">
    <source>
        <dbReference type="ARBA" id="ARBA00022679"/>
    </source>
</evidence>
<dbReference type="RefSeq" id="WP_013675907.1">
    <property type="nucleotide sequence ID" value="NZ_BAABKS010000041.1"/>
</dbReference>
<dbReference type="GO" id="GO:0003951">
    <property type="term" value="F:NAD+ kinase activity"/>
    <property type="evidence" value="ECO:0007669"/>
    <property type="project" value="UniProtKB-EC"/>
</dbReference>
<sequence>MTQPREILVVLHTGRPKTRRTAAAVAKRLAAEGVRIRMLEAERKRVDLDLPPGFEPVVVPEEPGRAVGSEMVLVLGGDGTLLRGAALARACGVPLLGVNLGHVGFLAEVEEDSLDAAVDAIVAREYSVEERMTVDVVARVNGTELGRTWALNEACVEKASRERILDVTLEVDARPVSSFGCDGVICATPTGSTAYAFSAGGPVVWPLVEALLLVPSNAHALFARPMVVAPDSHLAIEVHPDGPAAILDCDGRRTIPLPPGARVEIGRGAQPVRLVRLDGRPFADRLVRKFDLPVRGWRGQRRPDADDRPDAADEG</sequence>
<comment type="cofactor">
    <cofactor evidence="6">
        <name>a divalent metal cation</name>
        <dbReference type="ChEBI" id="CHEBI:60240"/>
    </cofactor>
</comment>
<reference evidence="8" key="1">
    <citation type="journal article" date="2019" name="Int. J. Syst. Evol. Microbiol.">
        <title>The Global Catalogue of Microorganisms (GCM) 10K type strain sequencing project: providing services to taxonomists for standard genome sequencing and annotation.</title>
        <authorList>
            <consortium name="The Broad Institute Genomics Platform"/>
            <consortium name="The Broad Institute Genome Sequencing Center for Infectious Disease"/>
            <person name="Wu L."/>
            <person name="Ma J."/>
        </authorList>
    </citation>
    <scope>NUCLEOTIDE SEQUENCE [LARGE SCALE GENOMIC DNA]</scope>
    <source>
        <strain evidence="8">CCUG 49018</strain>
    </source>
</reference>
<dbReference type="InterPro" id="IPR016064">
    <property type="entry name" value="NAD/diacylglycerol_kinase_sf"/>
</dbReference>
<feature type="binding site" evidence="6">
    <location>
        <position position="83"/>
    </location>
    <ligand>
        <name>NAD(+)</name>
        <dbReference type="ChEBI" id="CHEBI:57540"/>
    </ligand>
</feature>
<comment type="caution">
    <text evidence="7">The sequence shown here is derived from an EMBL/GenBank/DDBJ whole genome shotgun (WGS) entry which is preliminary data.</text>
</comment>
<feature type="binding site" evidence="6">
    <location>
        <begin position="152"/>
        <end position="153"/>
    </location>
    <ligand>
        <name>NAD(+)</name>
        <dbReference type="ChEBI" id="CHEBI:57540"/>
    </ligand>
</feature>
<evidence type="ECO:0000313" key="7">
    <source>
        <dbReference type="EMBL" id="MFD1234012.1"/>
    </source>
</evidence>
<dbReference type="EMBL" id="JBHTMB010000103">
    <property type="protein sequence ID" value="MFD1234012.1"/>
    <property type="molecule type" value="Genomic_DNA"/>
</dbReference>
<keyword evidence="8" id="KW-1185">Reference proteome</keyword>
<dbReference type="PANTHER" id="PTHR20275">
    <property type="entry name" value="NAD KINASE"/>
    <property type="match status" value="1"/>
</dbReference>
<evidence type="ECO:0000256" key="4">
    <source>
        <dbReference type="ARBA" id="ARBA00023027"/>
    </source>
</evidence>
<evidence type="ECO:0000256" key="5">
    <source>
        <dbReference type="ARBA" id="ARBA00047925"/>
    </source>
</evidence>
<organism evidence="7 8">
    <name type="scientific">Pseudonocardia benzenivorans</name>
    <dbReference type="NCBI Taxonomy" id="228005"/>
    <lineage>
        <taxon>Bacteria</taxon>
        <taxon>Bacillati</taxon>
        <taxon>Actinomycetota</taxon>
        <taxon>Actinomycetes</taxon>
        <taxon>Pseudonocardiales</taxon>
        <taxon>Pseudonocardiaceae</taxon>
        <taxon>Pseudonocardia</taxon>
    </lineage>
</organism>
<evidence type="ECO:0000256" key="6">
    <source>
        <dbReference type="HAMAP-Rule" id="MF_00361"/>
    </source>
</evidence>
<comment type="subcellular location">
    <subcellularLocation>
        <location evidence="6">Cytoplasm</location>
    </subcellularLocation>
</comment>
<feature type="binding site" evidence="6">
    <location>
        <begin position="193"/>
        <end position="198"/>
    </location>
    <ligand>
        <name>NAD(+)</name>
        <dbReference type="ChEBI" id="CHEBI:57540"/>
    </ligand>
</feature>
<keyword evidence="4 6" id="KW-0520">NAD</keyword>
<name>A0ABW3VFG3_9PSEU</name>
<comment type="similarity">
    <text evidence="6">Belongs to the NAD kinase family.</text>
</comment>
<dbReference type="InterPro" id="IPR017437">
    <property type="entry name" value="ATP-NAD_kinase_PpnK-typ_C"/>
</dbReference>
<dbReference type="NCBIfam" id="NF002892">
    <property type="entry name" value="PRK03372.1"/>
    <property type="match status" value="1"/>
</dbReference>
<comment type="function">
    <text evidence="6">Involved in the regulation of the intracellular balance of NAD and NADP, and is a key enzyme in the biosynthesis of NADP. Catalyzes specifically the phosphorylation on 2'-hydroxyl of the adenosine moiety of NAD to yield NADP.</text>
</comment>
<comment type="catalytic activity">
    <reaction evidence="5 6">
        <text>NAD(+) + ATP = ADP + NADP(+) + H(+)</text>
        <dbReference type="Rhea" id="RHEA:18629"/>
        <dbReference type="ChEBI" id="CHEBI:15378"/>
        <dbReference type="ChEBI" id="CHEBI:30616"/>
        <dbReference type="ChEBI" id="CHEBI:57540"/>
        <dbReference type="ChEBI" id="CHEBI:58349"/>
        <dbReference type="ChEBI" id="CHEBI:456216"/>
        <dbReference type="EC" id="2.7.1.23"/>
    </reaction>
</comment>
<dbReference type="PANTHER" id="PTHR20275:SF0">
    <property type="entry name" value="NAD KINASE"/>
    <property type="match status" value="1"/>
</dbReference>
<dbReference type="InterPro" id="IPR017438">
    <property type="entry name" value="ATP-NAD_kinase_N"/>
</dbReference>
<comment type="caution">
    <text evidence="6">Lacks conserved residue(s) required for the propagation of feature annotation.</text>
</comment>
<keyword evidence="6" id="KW-0067">ATP-binding</keyword>
<evidence type="ECO:0000256" key="2">
    <source>
        <dbReference type="ARBA" id="ARBA00022777"/>
    </source>
</evidence>
<feature type="binding site" evidence="6">
    <location>
        <position position="182"/>
    </location>
    <ligand>
        <name>NAD(+)</name>
        <dbReference type="ChEBI" id="CHEBI:57540"/>
    </ligand>
</feature>